<evidence type="ECO:0000313" key="2">
    <source>
        <dbReference type="EMBL" id="KLO26762.1"/>
    </source>
</evidence>
<dbReference type="InterPro" id="IPR000792">
    <property type="entry name" value="Tscrpt_reg_LuxR_C"/>
</dbReference>
<dbReference type="PROSITE" id="PS50043">
    <property type="entry name" value="HTH_LUXR_2"/>
    <property type="match status" value="1"/>
</dbReference>
<dbReference type="InterPro" id="IPR029787">
    <property type="entry name" value="Nucleotide_cyclase"/>
</dbReference>
<dbReference type="InterPro" id="IPR002182">
    <property type="entry name" value="NB-ARC"/>
</dbReference>
<reference evidence="2 3" key="1">
    <citation type="submission" date="2015-05" db="EMBL/GenBank/DDBJ databases">
        <title>Genome sequence of Mycobacterium heraklionense Davo strain.</title>
        <authorList>
            <person name="Greninger A.L."/>
            <person name="Cunningham G."/>
            <person name="Miller S."/>
        </authorList>
    </citation>
    <scope>NUCLEOTIDE SEQUENCE [LARGE SCALE GENOMIC DNA]</scope>
    <source>
        <strain evidence="2 3">Davo</strain>
    </source>
</reference>
<dbReference type="SMART" id="SM00421">
    <property type="entry name" value="HTH_LUXR"/>
    <property type="match status" value="1"/>
</dbReference>
<sequence length="1068" mass="114831">MRTVLVVGPGDLRPPWQSPTESSTTGLSWLQSTLAEVLATHRGERLVAQDRGDKFAAGFADVDDAVACALALQRACSEPIRPRIAVHTDERPLVEPCARPRALVNRAARLCDLAHGGQTVLSEIARQSIADRLTPEAWLVDLGVYRLRGIPYPERVTQLCHHDLPTDFAPLRTGKALPERYFPTPPTSFVGRKAELNELRVLVDCNRLVTLTGAGGVGKTRLALQLADDCVDRFRDGAWCVDLAPITDADLVAERIAHTLGLPDQTDRSPVDTLVRLIADQQLLIVLDNCEHLLDACARLTDTLLAASAELTIVATSREPLGVAGEVTWPTPSLSLADEAVELFTQRTWLVRPDFVGTDDDVATIAEICQRLDGVPLAIELAATRVRALSLTEIRDGLDERLQLLTGGARTVVPRQQTLRASIDWSHDLLSEPECVAFRRLAVFLGGFDLGAAHAVVAGSDLTRNQTLARITQLVDKSLVTADSTGPTTRYSMLETVRQYALEKVDEAGETDAVERRHRDHYTALFASQSSDGYPWHIRQAEIEIDNLRAAFTWSHAHGDIELAALLVSGLLPLWIHSRSLEGLAWFNAVLTGGAAVAPVIRSHLLADKTVFEGWSGHYYRVDQAEQAVAIARDLDDRALLAWALAACAFTTCYSPETALPYLREALELTPPLGDWRFGQIYGVYAYSAFVAGDLGTLRQAAEQGRKLADAVGDWSASRLCRFCLGLGDLLSGDLAKAATAGQEMAAEAAATHDPLFAAKGLMLLAEALACQGDTSGARAAAQASADITVDQAAFHRGLSLGALVDASLAAGDVPAGQVASDTACEACALPHLLAINGNPAARAALASGDAIAARRRSDEAFSLSSGVNRLLPLEIRIRIAIVEGKLGQAKQDAREALEIASQTGAYLAIPEVIECLATLAAGAGRHRDAARLFGSAVAIRDHTGAVRFKIYDADYTAAVDTVRKSMGQQDFEIRWAEGAAMSPAEAIAYACRSDGMSKGKRPSSGWASLTPAERNVVRLISAGLRDKEIAAELSVSPRTVHSHLNRIYTKLNITSRLQLAQEAAQHT</sequence>
<dbReference type="PRINTS" id="PR00038">
    <property type="entry name" value="HTHLUXR"/>
</dbReference>
<proteinExistence type="predicted"/>
<dbReference type="InterPro" id="IPR027417">
    <property type="entry name" value="P-loop_NTPase"/>
</dbReference>
<dbReference type="CDD" id="cd06170">
    <property type="entry name" value="LuxR_C_like"/>
    <property type="match status" value="1"/>
</dbReference>
<dbReference type="SUPFAM" id="SSF52540">
    <property type="entry name" value="P-loop containing nucleoside triphosphate hydrolases"/>
    <property type="match status" value="1"/>
</dbReference>
<dbReference type="InterPro" id="IPR011990">
    <property type="entry name" value="TPR-like_helical_dom_sf"/>
</dbReference>
<organism evidence="2 3">
    <name type="scientific">Mycolicibacter heraklionensis</name>
    <dbReference type="NCBI Taxonomy" id="512402"/>
    <lineage>
        <taxon>Bacteria</taxon>
        <taxon>Bacillati</taxon>
        <taxon>Actinomycetota</taxon>
        <taxon>Actinomycetes</taxon>
        <taxon>Mycobacteriales</taxon>
        <taxon>Mycobacteriaceae</taxon>
        <taxon>Mycolicibacter</taxon>
    </lineage>
</organism>
<comment type="caution">
    <text evidence="2">The sequence shown here is derived from an EMBL/GenBank/DDBJ whole genome shotgun (WGS) entry which is preliminary data.</text>
</comment>
<dbReference type="SUPFAM" id="SSF81901">
    <property type="entry name" value="HCP-like"/>
    <property type="match status" value="1"/>
</dbReference>
<dbReference type="PRINTS" id="PR00364">
    <property type="entry name" value="DISEASERSIST"/>
</dbReference>
<dbReference type="Pfam" id="PF00931">
    <property type="entry name" value="NB-ARC"/>
    <property type="match status" value="1"/>
</dbReference>
<dbReference type="InterPro" id="IPR016032">
    <property type="entry name" value="Sig_transdc_resp-reg_C-effctor"/>
</dbReference>
<name>A0ABR5FBM7_9MYCO</name>
<dbReference type="SUPFAM" id="SSF55073">
    <property type="entry name" value="Nucleotide cyclase"/>
    <property type="match status" value="1"/>
</dbReference>
<dbReference type="Gene3D" id="3.40.50.300">
    <property type="entry name" value="P-loop containing nucleotide triphosphate hydrolases"/>
    <property type="match status" value="1"/>
</dbReference>
<dbReference type="SUPFAM" id="SSF46894">
    <property type="entry name" value="C-terminal effector domain of the bipartite response regulators"/>
    <property type="match status" value="1"/>
</dbReference>
<dbReference type="Proteomes" id="UP000036464">
    <property type="component" value="Unassembled WGS sequence"/>
</dbReference>
<dbReference type="PANTHER" id="PTHR47691">
    <property type="entry name" value="REGULATOR-RELATED"/>
    <property type="match status" value="1"/>
</dbReference>
<dbReference type="Gene3D" id="1.10.10.10">
    <property type="entry name" value="Winged helix-like DNA-binding domain superfamily/Winged helix DNA-binding domain"/>
    <property type="match status" value="1"/>
</dbReference>
<dbReference type="Pfam" id="PF25872">
    <property type="entry name" value="HTH_77"/>
    <property type="match status" value="1"/>
</dbReference>
<keyword evidence="3" id="KW-1185">Reference proteome</keyword>
<dbReference type="Gene3D" id="1.25.40.10">
    <property type="entry name" value="Tetratricopeptide repeat domain"/>
    <property type="match status" value="1"/>
</dbReference>
<dbReference type="Pfam" id="PF00196">
    <property type="entry name" value="GerE"/>
    <property type="match status" value="1"/>
</dbReference>
<dbReference type="InterPro" id="IPR058852">
    <property type="entry name" value="HTH_77"/>
</dbReference>
<dbReference type="PANTHER" id="PTHR47691:SF3">
    <property type="entry name" value="HTH-TYPE TRANSCRIPTIONAL REGULATOR RV0890C-RELATED"/>
    <property type="match status" value="1"/>
</dbReference>
<dbReference type="InterPro" id="IPR036388">
    <property type="entry name" value="WH-like_DNA-bd_sf"/>
</dbReference>
<protein>
    <recommendedName>
        <fullName evidence="1">HTH luxR-type domain-containing protein</fullName>
    </recommendedName>
</protein>
<accession>A0ABR5FBM7</accession>
<dbReference type="EMBL" id="LDPO01000019">
    <property type="protein sequence ID" value="KLO26762.1"/>
    <property type="molecule type" value="Genomic_DNA"/>
</dbReference>
<feature type="domain" description="HTH luxR-type" evidence="1">
    <location>
        <begin position="1003"/>
        <end position="1068"/>
    </location>
</feature>
<evidence type="ECO:0000313" key="3">
    <source>
        <dbReference type="Proteomes" id="UP000036464"/>
    </source>
</evidence>
<evidence type="ECO:0000259" key="1">
    <source>
        <dbReference type="PROSITE" id="PS50043"/>
    </source>
</evidence>
<dbReference type="Gene3D" id="3.30.70.1230">
    <property type="entry name" value="Nucleotide cyclase"/>
    <property type="match status" value="1"/>
</dbReference>
<gene>
    <name evidence="2" type="ORF">ABW16_18850</name>
</gene>